<keyword evidence="8" id="KW-1185">Reference proteome</keyword>
<dbReference type="PANTHER" id="PTHR48112">
    <property type="entry name" value="HIGH MOBILITY GROUP PROTEIN DSP1"/>
    <property type="match status" value="1"/>
</dbReference>
<comment type="caution">
    <text evidence="7">The sequence shown here is derived from an EMBL/GenBank/DDBJ whole genome shotgun (WGS) entry which is preliminary data.</text>
</comment>
<evidence type="ECO:0000313" key="8">
    <source>
        <dbReference type="Proteomes" id="UP001516023"/>
    </source>
</evidence>
<evidence type="ECO:0000256" key="1">
    <source>
        <dbReference type="ARBA" id="ARBA00004123"/>
    </source>
</evidence>
<organism evidence="7 8">
    <name type="scientific">Cyclotella cryptica</name>
    <dbReference type="NCBI Taxonomy" id="29204"/>
    <lineage>
        <taxon>Eukaryota</taxon>
        <taxon>Sar</taxon>
        <taxon>Stramenopiles</taxon>
        <taxon>Ochrophyta</taxon>
        <taxon>Bacillariophyta</taxon>
        <taxon>Coscinodiscophyceae</taxon>
        <taxon>Thalassiosirophycidae</taxon>
        <taxon>Stephanodiscales</taxon>
        <taxon>Stephanodiscaceae</taxon>
        <taxon>Cyclotella</taxon>
    </lineage>
</organism>
<evidence type="ECO:0000256" key="5">
    <source>
        <dbReference type="SAM" id="MobiDB-lite"/>
    </source>
</evidence>
<sequence>MIDVRNYAQIPHKQTKPPVKNWARQTHTRAQTTHRSTMSSDEEDIDSIEEEEEEEEVVQKKTRRKKKKKNQDPNRPKRNMSAFFLYSNAHRERVKGEHPEAKFGDIAKYLSVEFKSLSENEKAKWDALAQRDKERYQRDMESYVPPSEESDSDSDTGKKKKKKKKDPNAPKRNQSAFFLFSNATRAEVRATNPDLAFGQVAQEISRNFKALPAEERQYWDQKAAADKVRYQREMATYKGD</sequence>
<feature type="DNA-binding region" description="HMG box" evidence="4">
    <location>
        <begin position="76"/>
        <end position="144"/>
    </location>
</feature>
<dbReference type="Proteomes" id="UP001516023">
    <property type="component" value="Unassembled WGS sequence"/>
</dbReference>
<name>A0ABD3PR26_9STRA</name>
<dbReference type="PANTHER" id="PTHR48112:SF32">
    <property type="entry name" value="HIGH MOBILITY GROUP PROTEIN B3"/>
    <property type="match status" value="1"/>
</dbReference>
<dbReference type="PROSITE" id="PS50118">
    <property type="entry name" value="HMG_BOX_2"/>
    <property type="match status" value="2"/>
</dbReference>
<evidence type="ECO:0000259" key="6">
    <source>
        <dbReference type="PROSITE" id="PS50118"/>
    </source>
</evidence>
<evidence type="ECO:0000256" key="3">
    <source>
        <dbReference type="ARBA" id="ARBA00023242"/>
    </source>
</evidence>
<protein>
    <recommendedName>
        <fullName evidence="6">HMG box domain-containing protein</fullName>
    </recommendedName>
</protein>
<gene>
    <name evidence="7" type="ORF">HJC23_013605</name>
</gene>
<feature type="compositionally biased region" description="Low complexity" evidence="5">
    <location>
        <begin position="23"/>
        <end position="35"/>
    </location>
</feature>
<dbReference type="SMART" id="SM00398">
    <property type="entry name" value="HMG"/>
    <property type="match status" value="2"/>
</dbReference>
<evidence type="ECO:0000256" key="2">
    <source>
        <dbReference type="ARBA" id="ARBA00023125"/>
    </source>
</evidence>
<dbReference type="InterPro" id="IPR050342">
    <property type="entry name" value="HMGB"/>
</dbReference>
<feature type="region of interest" description="Disordered" evidence="5">
    <location>
        <begin position="1"/>
        <end position="83"/>
    </location>
</feature>
<evidence type="ECO:0000256" key="4">
    <source>
        <dbReference type="PROSITE-ProRule" id="PRU00267"/>
    </source>
</evidence>
<dbReference type="Pfam" id="PF00505">
    <property type="entry name" value="HMG_box"/>
    <property type="match status" value="2"/>
</dbReference>
<dbReference type="SUPFAM" id="SSF47095">
    <property type="entry name" value="HMG-box"/>
    <property type="match status" value="2"/>
</dbReference>
<comment type="subcellular location">
    <subcellularLocation>
        <location evidence="1">Nucleus</location>
    </subcellularLocation>
</comment>
<dbReference type="PRINTS" id="PR00886">
    <property type="entry name" value="HIGHMOBLTY12"/>
</dbReference>
<proteinExistence type="predicted"/>
<dbReference type="InterPro" id="IPR009071">
    <property type="entry name" value="HMG_box_dom"/>
</dbReference>
<dbReference type="AlphaFoldDB" id="A0ABD3PR26"/>
<dbReference type="Gene3D" id="1.10.30.10">
    <property type="entry name" value="High mobility group box domain"/>
    <property type="match status" value="2"/>
</dbReference>
<evidence type="ECO:0000313" key="7">
    <source>
        <dbReference type="EMBL" id="KAL3790094.1"/>
    </source>
</evidence>
<dbReference type="FunFam" id="1.10.30.10:FF:000016">
    <property type="entry name" value="FACT complex subunit SSRP1"/>
    <property type="match status" value="1"/>
</dbReference>
<feature type="compositionally biased region" description="Acidic residues" evidence="5">
    <location>
        <begin position="40"/>
        <end position="56"/>
    </location>
</feature>
<keyword evidence="2 4" id="KW-0238">DNA-binding</keyword>
<feature type="domain" description="HMG box" evidence="6">
    <location>
        <begin position="170"/>
        <end position="238"/>
    </location>
</feature>
<reference evidence="7 8" key="1">
    <citation type="journal article" date="2020" name="G3 (Bethesda)">
        <title>Improved Reference Genome for Cyclotella cryptica CCMP332, a Model for Cell Wall Morphogenesis, Salinity Adaptation, and Lipid Production in Diatoms (Bacillariophyta).</title>
        <authorList>
            <person name="Roberts W.R."/>
            <person name="Downey K.M."/>
            <person name="Ruck E.C."/>
            <person name="Traller J.C."/>
            <person name="Alverson A.J."/>
        </authorList>
    </citation>
    <scope>NUCLEOTIDE SEQUENCE [LARGE SCALE GENOMIC DNA]</scope>
    <source>
        <strain evidence="7 8">CCMP332</strain>
    </source>
</reference>
<dbReference type="EMBL" id="JABMIG020000133">
    <property type="protein sequence ID" value="KAL3790094.1"/>
    <property type="molecule type" value="Genomic_DNA"/>
</dbReference>
<dbReference type="GO" id="GO:0005634">
    <property type="term" value="C:nucleus"/>
    <property type="evidence" value="ECO:0007669"/>
    <property type="project" value="UniProtKB-SubCell"/>
</dbReference>
<feature type="compositionally biased region" description="Basic residues" evidence="5">
    <location>
        <begin position="60"/>
        <end position="69"/>
    </location>
</feature>
<feature type="compositionally biased region" description="Basic and acidic residues" evidence="5">
    <location>
        <begin position="119"/>
        <end position="141"/>
    </location>
</feature>
<dbReference type="GO" id="GO:0003677">
    <property type="term" value="F:DNA binding"/>
    <property type="evidence" value="ECO:0007669"/>
    <property type="project" value="UniProtKB-UniRule"/>
</dbReference>
<keyword evidence="3 4" id="KW-0539">Nucleus</keyword>
<feature type="region of interest" description="Disordered" evidence="5">
    <location>
        <begin position="119"/>
        <end position="176"/>
    </location>
</feature>
<feature type="domain" description="HMG box" evidence="6">
    <location>
        <begin position="76"/>
        <end position="144"/>
    </location>
</feature>
<accession>A0ABD3PR26</accession>
<feature type="DNA-binding region" description="HMG box" evidence="4">
    <location>
        <begin position="170"/>
        <end position="238"/>
    </location>
</feature>
<dbReference type="InterPro" id="IPR036910">
    <property type="entry name" value="HMG_box_dom_sf"/>
</dbReference>